<dbReference type="SUPFAM" id="SSF54637">
    <property type="entry name" value="Thioesterase/thiol ester dehydrase-isomerase"/>
    <property type="match status" value="1"/>
</dbReference>
<evidence type="ECO:0000259" key="1">
    <source>
        <dbReference type="Pfam" id="PF09500"/>
    </source>
</evidence>
<reference evidence="2 3" key="1">
    <citation type="submission" date="2019-01" db="EMBL/GenBank/DDBJ databases">
        <title>Ktedonosporobacter rubrisoli SCAWS-G2.</title>
        <authorList>
            <person name="Huang Y."/>
            <person name="Yan B."/>
        </authorList>
    </citation>
    <scope>NUCLEOTIDE SEQUENCE [LARGE SCALE GENOMIC DNA]</scope>
    <source>
        <strain evidence="2 3">SCAWS-G2</strain>
    </source>
</reference>
<dbReference type="InterPro" id="IPR012660">
    <property type="entry name" value="YiiD_C"/>
</dbReference>
<dbReference type="NCBIfam" id="TIGR02447">
    <property type="entry name" value="yiiD_Cterm"/>
    <property type="match status" value="1"/>
</dbReference>
<sequence>MNNLLRELQDTLAHEIPLTRHLGLIVDSYHNERLILKAPLGCNINHKRTAFAGSINALATLAGWGQLWLVLKELDIPGQIVIQDSSSNYLLPVKDDFIASCQRPGEEQITRLAQTLQKHKKARVELGAEVYSGHDLAAVFKGRYVLHLTPSLA</sequence>
<dbReference type="RefSeq" id="WP_129893043.1">
    <property type="nucleotide sequence ID" value="NZ_CP035758.1"/>
</dbReference>
<dbReference type="Proteomes" id="UP000290365">
    <property type="component" value="Chromosome"/>
</dbReference>
<dbReference type="InterPro" id="IPR029069">
    <property type="entry name" value="HotDog_dom_sf"/>
</dbReference>
<dbReference type="EMBL" id="CP035758">
    <property type="protein sequence ID" value="QBD81983.1"/>
    <property type="molecule type" value="Genomic_DNA"/>
</dbReference>
<evidence type="ECO:0000313" key="3">
    <source>
        <dbReference type="Proteomes" id="UP000290365"/>
    </source>
</evidence>
<gene>
    <name evidence="2" type="ORF">EPA93_40810</name>
</gene>
<dbReference type="OrthoDB" id="572024at2"/>
<evidence type="ECO:0000313" key="2">
    <source>
        <dbReference type="EMBL" id="QBD81983.1"/>
    </source>
</evidence>
<dbReference type="KEGG" id="kbs:EPA93_40810"/>
<dbReference type="Gene3D" id="3.10.129.10">
    <property type="entry name" value="Hotdog Thioesterase"/>
    <property type="match status" value="1"/>
</dbReference>
<organism evidence="2 3">
    <name type="scientific">Ktedonosporobacter rubrisoli</name>
    <dbReference type="NCBI Taxonomy" id="2509675"/>
    <lineage>
        <taxon>Bacteria</taxon>
        <taxon>Bacillati</taxon>
        <taxon>Chloroflexota</taxon>
        <taxon>Ktedonobacteria</taxon>
        <taxon>Ktedonobacterales</taxon>
        <taxon>Ktedonosporobacteraceae</taxon>
        <taxon>Ktedonosporobacter</taxon>
    </lineage>
</organism>
<keyword evidence="3" id="KW-1185">Reference proteome</keyword>
<dbReference type="AlphaFoldDB" id="A0A4P6K2B2"/>
<name>A0A4P6K2B2_KTERU</name>
<protein>
    <submittedName>
        <fullName evidence="2">Thioesterase</fullName>
    </submittedName>
</protein>
<dbReference type="Pfam" id="PF09500">
    <property type="entry name" value="YiiD_C"/>
    <property type="match status" value="1"/>
</dbReference>
<feature type="domain" description="Thioesterase putative" evidence="1">
    <location>
        <begin position="6"/>
        <end position="147"/>
    </location>
</feature>
<accession>A0A4P6K2B2</accession>
<proteinExistence type="predicted"/>